<gene>
    <name evidence="5" type="ORF">H7B90_20290</name>
</gene>
<dbReference type="InterPro" id="IPR050559">
    <property type="entry name" value="P-Pant_transferase_sf"/>
</dbReference>
<dbReference type="GO" id="GO:0000287">
    <property type="term" value="F:magnesium ion binding"/>
    <property type="evidence" value="ECO:0007669"/>
    <property type="project" value="InterPro"/>
</dbReference>
<evidence type="ECO:0000256" key="2">
    <source>
        <dbReference type="ARBA" id="ARBA00022679"/>
    </source>
</evidence>
<dbReference type="InterPro" id="IPR008278">
    <property type="entry name" value="4-PPantetheinyl_Trfase_dom"/>
</dbReference>
<reference evidence="5 6" key="1">
    <citation type="submission" date="2020-08" db="EMBL/GenBank/DDBJ databases">
        <title>Cohnella phylogeny.</title>
        <authorList>
            <person name="Dunlap C."/>
        </authorList>
    </citation>
    <scope>NUCLEOTIDE SEQUENCE [LARGE SCALE GENOMIC DNA]</scope>
    <source>
        <strain evidence="5 6">DSM 25239</strain>
    </source>
</reference>
<feature type="domain" description="4'-phosphopantetheinyl transferase N-terminal" evidence="4">
    <location>
        <begin position="17"/>
        <end position="103"/>
    </location>
</feature>
<dbReference type="EMBL" id="JACJVR010000079">
    <property type="protein sequence ID" value="MBB6693740.1"/>
    <property type="molecule type" value="Genomic_DNA"/>
</dbReference>
<evidence type="ECO:0000256" key="1">
    <source>
        <dbReference type="ARBA" id="ARBA00010990"/>
    </source>
</evidence>
<sequence length="254" mass="27688">MEIVAVHVGDGIEESLFERLLGTVPEPKRSRIARFRKRDDAVRSLAGELLVRTWAAERLGLGSGKLRYAFNEYGKPAWADEEGRPLAGAHFNLTHSGEWVAAAFDDGPVGIDVERVEAVPPDIAGRILSPEEAEEWERAPEEERQERLCRIWTLKESYVKAIGRGLSEPLRSFAVLPSGRGADYVVRPAGDGAGSRGGAGGGGGGGGGGEDGEWYCKSYEISPSYRLSVCSPRRDRFPADIVRRELATVTRLLP</sequence>
<dbReference type="SUPFAM" id="SSF56214">
    <property type="entry name" value="4'-phosphopantetheinyl transferase"/>
    <property type="match status" value="2"/>
</dbReference>
<evidence type="ECO:0000313" key="5">
    <source>
        <dbReference type="EMBL" id="MBB6693740.1"/>
    </source>
</evidence>
<keyword evidence="2 5" id="KW-0808">Transferase</keyword>
<protein>
    <submittedName>
        <fullName evidence="5">4'-phosphopantetheinyl transferase superfamily protein</fullName>
    </submittedName>
</protein>
<dbReference type="RefSeq" id="WP_185137721.1">
    <property type="nucleotide sequence ID" value="NZ_JACJVR010000079.1"/>
</dbReference>
<organism evidence="5 6">
    <name type="scientific">Cohnella xylanilytica</name>
    <dbReference type="NCBI Taxonomy" id="557555"/>
    <lineage>
        <taxon>Bacteria</taxon>
        <taxon>Bacillati</taxon>
        <taxon>Bacillota</taxon>
        <taxon>Bacilli</taxon>
        <taxon>Bacillales</taxon>
        <taxon>Paenibacillaceae</taxon>
        <taxon>Cohnella</taxon>
    </lineage>
</organism>
<comment type="caution">
    <text evidence="5">The sequence shown here is derived from an EMBL/GenBank/DDBJ whole genome shotgun (WGS) entry which is preliminary data.</text>
</comment>
<dbReference type="Proteomes" id="UP000553776">
    <property type="component" value="Unassembled WGS sequence"/>
</dbReference>
<evidence type="ECO:0000313" key="6">
    <source>
        <dbReference type="Proteomes" id="UP000553776"/>
    </source>
</evidence>
<dbReference type="PANTHER" id="PTHR12215:SF10">
    <property type="entry name" value="L-AMINOADIPATE-SEMIALDEHYDE DEHYDROGENASE-PHOSPHOPANTETHEINYL TRANSFERASE"/>
    <property type="match status" value="1"/>
</dbReference>
<keyword evidence="6" id="KW-1185">Reference proteome</keyword>
<dbReference type="GO" id="GO:0019878">
    <property type="term" value="P:lysine biosynthetic process via aminoadipic acid"/>
    <property type="evidence" value="ECO:0007669"/>
    <property type="project" value="TreeGrafter"/>
</dbReference>
<dbReference type="Pfam" id="PF01648">
    <property type="entry name" value="ACPS"/>
    <property type="match status" value="1"/>
</dbReference>
<dbReference type="PANTHER" id="PTHR12215">
    <property type="entry name" value="PHOSPHOPANTETHEINE TRANSFERASE"/>
    <property type="match status" value="1"/>
</dbReference>
<evidence type="ECO:0000259" key="4">
    <source>
        <dbReference type="Pfam" id="PF22624"/>
    </source>
</evidence>
<dbReference type="GO" id="GO:0008897">
    <property type="term" value="F:holo-[acyl-carrier-protein] synthase activity"/>
    <property type="evidence" value="ECO:0007669"/>
    <property type="project" value="InterPro"/>
</dbReference>
<dbReference type="AlphaFoldDB" id="A0A841U6Y5"/>
<dbReference type="InterPro" id="IPR037143">
    <property type="entry name" value="4-PPantetheinyl_Trfase_dom_sf"/>
</dbReference>
<name>A0A841U6Y5_9BACL</name>
<dbReference type="Gene3D" id="3.90.470.20">
    <property type="entry name" value="4'-phosphopantetheinyl transferase domain"/>
    <property type="match status" value="2"/>
</dbReference>
<evidence type="ECO:0000259" key="3">
    <source>
        <dbReference type="Pfam" id="PF01648"/>
    </source>
</evidence>
<proteinExistence type="inferred from homology"/>
<dbReference type="GO" id="GO:0005829">
    <property type="term" value="C:cytosol"/>
    <property type="evidence" value="ECO:0007669"/>
    <property type="project" value="TreeGrafter"/>
</dbReference>
<comment type="similarity">
    <text evidence="1">Belongs to the P-Pant transferase superfamily. Gsp/Sfp/HetI/AcpT family.</text>
</comment>
<accession>A0A841U6Y5</accession>
<dbReference type="InterPro" id="IPR055066">
    <property type="entry name" value="AASDHPPT_N"/>
</dbReference>
<feature type="domain" description="4'-phosphopantetheinyl transferase" evidence="3">
    <location>
        <begin position="108"/>
        <end position="185"/>
    </location>
</feature>
<dbReference type="Pfam" id="PF22624">
    <property type="entry name" value="AASDHPPT_N"/>
    <property type="match status" value="1"/>
</dbReference>